<dbReference type="PANTHER" id="PTHR30158">
    <property type="entry name" value="ACRA/E-RELATED COMPONENT OF DRUG EFFLUX TRANSPORTER"/>
    <property type="match status" value="1"/>
</dbReference>
<evidence type="ECO:0000313" key="9">
    <source>
        <dbReference type="Proteomes" id="UP000612680"/>
    </source>
</evidence>
<feature type="domain" description="Multidrug resistance protein MdtA-like alpha-helical hairpin" evidence="4">
    <location>
        <begin position="111"/>
        <end position="180"/>
    </location>
</feature>
<feature type="domain" description="Multidrug resistance protein MdtA-like C-terminal permuted SH3" evidence="7">
    <location>
        <begin position="312"/>
        <end position="371"/>
    </location>
</feature>
<dbReference type="PROSITE" id="PS51257">
    <property type="entry name" value="PROKAR_LIPOPROTEIN"/>
    <property type="match status" value="1"/>
</dbReference>
<dbReference type="EMBL" id="CP056775">
    <property type="protein sequence ID" value="QRR00083.1"/>
    <property type="molecule type" value="Genomic_DNA"/>
</dbReference>
<comment type="subcellular location">
    <subcellularLocation>
        <location evidence="1">Cell envelope</location>
    </subcellularLocation>
</comment>
<feature type="domain" description="Multidrug resistance protein MdtA-like barrel-sandwich hybrid" evidence="5">
    <location>
        <begin position="71"/>
        <end position="209"/>
    </location>
</feature>
<proteinExistence type="inferred from homology"/>
<name>A0ABX7I2H3_9BACT</name>
<evidence type="ECO:0000259" key="6">
    <source>
        <dbReference type="Pfam" id="PF25944"/>
    </source>
</evidence>
<dbReference type="Gene3D" id="2.40.50.100">
    <property type="match status" value="1"/>
</dbReference>
<dbReference type="Pfam" id="PF25876">
    <property type="entry name" value="HH_MFP_RND"/>
    <property type="match status" value="1"/>
</dbReference>
<dbReference type="InterPro" id="IPR058627">
    <property type="entry name" value="MdtA-like_C"/>
</dbReference>
<feature type="chain" id="PRO_5045226330" evidence="3">
    <location>
        <begin position="34"/>
        <end position="394"/>
    </location>
</feature>
<dbReference type="NCBIfam" id="TIGR01730">
    <property type="entry name" value="RND_mfp"/>
    <property type="match status" value="1"/>
</dbReference>
<evidence type="ECO:0000256" key="3">
    <source>
        <dbReference type="SAM" id="SignalP"/>
    </source>
</evidence>
<dbReference type="Gene3D" id="1.10.287.470">
    <property type="entry name" value="Helix hairpin bin"/>
    <property type="match status" value="1"/>
</dbReference>
<dbReference type="PANTHER" id="PTHR30158:SF23">
    <property type="entry name" value="MULTIDRUG RESISTANCE PROTEIN MEXA"/>
    <property type="match status" value="1"/>
</dbReference>
<keyword evidence="3" id="KW-0732">Signal</keyword>
<dbReference type="InterPro" id="IPR058626">
    <property type="entry name" value="MdtA-like_b-barrel"/>
</dbReference>
<sequence length="394" mass="42682">MEKSLFHSRQGITVFLLLSALAAGIYSCGPSTANTTATGQPPAQSLPVLTVTDQQVTAYREFTASVEGSRDIEIRPQVDGYLDRISVDEGAYVRKGQVLFHIDPRPYQERLNTAKATLASAQAALESAQINVDKLTPLVANNVVSDVQLKSAKASYNAAVANVSSAQAAVDAAKIDIGYTAIKAPADGYIGTIPFKTGSLVGKGTMEALTILSETKDIHVYFSMSELDFLDFKKQFAGNTIEQKIREIPSVELVLADNSVYPQKGKVEIVDGQFDKTMGAIKLRATFPNANGLLRSGNTGRIRIPRELAKSVLIPQEATFEVQDKVFVYALLDSNKVEGRPVTISDRSGRYYLISNGLKPGEKIVYNGLDRLRDGMAINPQKMSMDSLLSANPI</sequence>
<organism evidence="8 9">
    <name type="scientific">Dyadobacter sandarakinus</name>
    <dbReference type="NCBI Taxonomy" id="2747268"/>
    <lineage>
        <taxon>Bacteria</taxon>
        <taxon>Pseudomonadati</taxon>
        <taxon>Bacteroidota</taxon>
        <taxon>Cytophagia</taxon>
        <taxon>Cytophagales</taxon>
        <taxon>Spirosomataceae</taxon>
        <taxon>Dyadobacter</taxon>
    </lineage>
</organism>
<dbReference type="SUPFAM" id="SSF111369">
    <property type="entry name" value="HlyD-like secretion proteins"/>
    <property type="match status" value="1"/>
</dbReference>
<evidence type="ECO:0000256" key="1">
    <source>
        <dbReference type="ARBA" id="ARBA00004196"/>
    </source>
</evidence>
<dbReference type="Pfam" id="PF25917">
    <property type="entry name" value="BSH_RND"/>
    <property type="match status" value="1"/>
</dbReference>
<dbReference type="Proteomes" id="UP000612680">
    <property type="component" value="Chromosome"/>
</dbReference>
<evidence type="ECO:0000259" key="7">
    <source>
        <dbReference type="Pfam" id="PF25967"/>
    </source>
</evidence>
<evidence type="ECO:0000259" key="5">
    <source>
        <dbReference type="Pfam" id="PF25917"/>
    </source>
</evidence>
<dbReference type="InterPro" id="IPR006143">
    <property type="entry name" value="RND_pump_MFP"/>
</dbReference>
<dbReference type="Gene3D" id="2.40.420.20">
    <property type="match status" value="1"/>
</dbReference>
<reference evidence="8 9" key="1">
    <citation type="submission" date="2020-06" db="EMBL/GenBank/DDBJ databases">
        <title>Dyadobacter sandarakinus sp. nov., isolated from the soil of the Arctic Yellow River Station.</title>
        <authorList>
            <person name="Zhang Y."/>
            <person name="Peng F."/>
        </authorList>
    </citation>
    <scope>NUCLEOTIDE SEQUENCE [LARGE SCALE GENOMIC DNA]</scope>
    <source>
        <strain evidence="8 9">Q3-56</strain>
    </source>
</reference>
<dbReference type="Pfam" id="PF25944">
    <property type="entry name" value="Beta-barrel_RND"/>
    <property type="match status" value="1"/>
</dbReference>
<dbReference type="RefSeq" id="WP_204660843.1">
    <property type="nucleotide sequence ID" value="NZ_CP056775.1"/>
</dbReference>
<evidence type="ECO:0000259" key="4">
    <source>
        <dbReference type="Pfam" id="PF25876"/>
    </source>
</evidence>
<protein>
    <submittedName>
        <fullName evidence="8">Efflux RND transporter periplasmic adaptor subunit</fullName>
    </submittedName>
</protein>
<evidence type="ECO:0000313" key="8">
    <source>
        <dbReference type="EMBL" id="QRR00083.1"/>
    </source>
</evidence>
<dbReference type="Pfam" id="PF25967">
    <property type="entry name" value="RND-MFP_C"/>
    <property type="match status" value="1"/>
</dbReference>
<dbReference type="Gene3D" id="2.40.30.170">
    <property type="match status" value="1"/>
</dbReference>
<evidence type="ECO:0000256" key="2">
    <source>
        <dbReference type="ARBA" id="ARBA00009477"/>
    </source>
</evidence>
<comment type="similarity">
    <text evidence="2">Belongs to the membrane fusion protein (MFP) (TC 8.A.1) family.</text>
</comment>
<dbReference type="InterPro" id="IPR058625">
    <property type="entry name" value="MdtA-like_BSH"/>
</dbReference>
<gene>
    <name evidence="8" type="ORF">HWI92_03730</name>
</gene>
<accession>A0ABX7I2H3</accession>
<dbReference type="InterPro" id="IPR058624">
    <property type="entry name" value="MdtA-like_HH"/>
</dbReference>
<feature type="domain" description="Multidrug resistance protein MdtA-like beta-barrel" evidence="6">
    <location>
        <begin position="218"/>
        <end position="304"/>
    </location>
</feature>
<feature type="signal peptide" evidence="3">
    <location>
        <begin position="1"/>
        <end position="33"/>
    </location>
</feature>
<keyword evidence="9" id="KW-1185">Reference proteome</keyword>